<name>A0A553I770_9PEZI</name>
<organism evidence="2 3">
    <name type="scientific">Xylaria flabelliformis</name>
    <dbReference type="NCBI Taxonomy" id="2512241"/>
    <lineage>
        <taxon>Eukaryota</taxon>
        <taxon>Fungi</taxon>
        <taxon>Dikarya</taxon>
        <taxon>Ascomycota</taxon>
        <taxon>Pezizomycotina</taxon>
        <taxon>Sordariomycetes</taxon>
        <taxon>Xylariomycetidae</taxon>
        <taxon>Xylariales</taxon>
        <taxon>Xylariaceae</taxon>
        <taxon>Xylaria</taxon>
    </lineage>
</organism>
<accession>A0A553I770</accession>
<feature type="compositionally biased region" description="Low complexity" evidence="1">
    <location>
        <begin position="45"/>
        <end position="63"/>
    </location>
</feature>
<gene>
    <name evidence="2" type="ORF">FHL15_003194</name>
</gene>
<protein>
    <submittedName>
        <fullName evidence="2">Uncharacterized protein</fullName>
    </submittedName>
</protein>
<evidence type="ECO:0000256" key="1">
    <source>
        <dbReference type="SAM" id="MobiDB-lite"/>
    </source>
</evidence>
<keyword evidence="3" id="KW-1185">Reference proteome</keyword>
<proteinExistence type="predicted"/>
<dbReference type="AlphaFoldDB" id="A0A553I770"/>
<dbReference type="OrthoDB" id="5285218at2759"/>
<feature type="region of interest" description="Disordered" evidence="1">
    <location>
        <begin position="43"/>
        <end position="109"/>
    </location>
</feature>
<dbReference type="EMBL" id="VFLP01000013">
    <property type="protein sequence ID" value="TRX96052.1"/>
    <property type="molecule type" value="Genomic_DNA"/>
</dbReference>
<dbReference type="Proteomes" id="UP000319160">
    <property type="component" value="Unassembled WGS sequence"/>
</dbReference>
<reference evidence="3" key="1">
    <citation type="submission" date="2019-06" db="EMBL/GenBank/DDBJ databases">
        <title>Draft genome sequence of the griseofulvin-producing fungus Xylaria cubensis strain G536.</title>
        <authorList>
            <person name="Mead M.E."/>
            <person name="Raja H.A."/>
            <person name="Steenwyk J.L."/>
            <person name="Knowles S.L."/>
            <person name="Oberlies N.H."/>
            <person name="Rokas A."/>
        </authorList>
    </citation>
    <scope>NUCLEOTIDE SEQUENCE [LARGE SCALE GENOMIC DNA]</scope>
    <source>
        <strain evidence="3">G536</strain>
    </source>
</reference>
<evidence type="ECO:0000313" key="3">
    <source>
        <dbReference type="Proteomes" id="UP000319160"/>
    </source>
</evidence>
<comment type="caution">
    <text evidence="2">The sequence shown here is derived from an EMBL/GenBank/DDBJ whole genome shotgun (WGS) entry which is preliminary data.</text>
</comment>
<evidence type="ECO:0000313" key="2">
    <source>
        <dbReference type="EMBL" id="TRX96052.1"/>
    </source>
</evidence>
<sequence length="109" mass="12648">MGFFDKIQSKLELYRLEKRYTRNRHRRSTFISNAQYVDGEYVFQTPSSTGSSTNSSTVSTPTSARANERRSLEMPTVPEHPEQSQSRSKRLHRLSSMPGFGSKESRRDW</sequence>